<evidence type="ECO:0000256" key="1">
    <source>
        <dbReference type="ARBA" id="ARBA00004651"/>
    </source>
</evidence>
<sequence length="406" mass="41604">MNQPTGPAPLAPGDDAYRRTTVALFLAGLVTFAALYCTQPLLPLLGQVFHVSPAETALSVSATTITLGLALLFLGPISDAFGRTNIMLASLFASGLVTLAVAASPSWPVLLVLRAALGICVAGLPAVAVAYLREEISPGAAGRATGLYIGGTALGGMAGRLLSGALADLFGWRWAIAGIGLLALACAVVVHRLLPRSRFFVAQPLSPAELTAKTLRLLRDPVQLALMTLSFCAMGAFVAGFNAMGFRLEAPPYRLGVGLAGTVFLVYAFGSWSSARAGRFAEGHGPAKVALGGLALQLAGICVTAAEPLPLVVLGLALTTIGFFAAHGVASGWVAAHAARQGLGTGQAASLYLFAYYLGSSVAGTAAGWAWSAWRWPGVTLLTAALVVAALLVVRLAGRWEEPSQG</sequence>
<dbReference type="STRING" id="1255658.FM114_12970"/>
<reference evidence="10 11" key="1">
    <citation type="submission" date="2017-02" db="EMBL/GenBank/DDBJ databases">
        <authorList>
            <person name="Peterson S.W."/>
        </authorList>
    </citation>
    <scope>NUCLEOTIDE SEQUENCE [LARGE SCALE GENOMIC DNA]</scope>
    <source>
        <strain evidence="10 11">LSP_Lj1</strain>
    </source>
</reference>
<feature type="transmembrane region" description="Helical" evidence="8">
    <location>
        <begin position="378"/>
        <end position="398"/>
    </location>
</feature>
<feature type="transmembrane region" description="Helical" evidence="8">
    <location>
        <begin position="287"/>
        <end position="306"/>
    </location>
</feature>
<keyword evidence="11" id="KW-1185">Reference proteome</keyword>
<keyword evidence="3" id="KW-0813">Transport</keyword>
<feature type="transmembrane region" description="Helical" evidence="8">
    <location>
        <begin position="21"/>
        <end position="42"/>
    </location>
</feature>
<feature type="transmembrane region" description="Helical" evidence="8">
    <location>
        <begin position="144"/>
        <end position="162"/>
    </location>
</feature>
<dbReference type="PROSITE" id="PS50850">
    <property type="entry name" value="MFS"/>
    <property type="match status" value="1"/>
</dbReference>
<feature type="transmembrane region" description="Helical" evidence="8">
    <location>
        <begin position="174"/>
        <end position="194"/>
    </location>
</feature>
<dbReference type="Pfam" id="PF07690">
    <property type="entry name" value="MFS_1"/>
    <property type="match status" value="1"/>
</dbReference>
<accession>A0A1R4KC02</accession>
<dbReference type="AlphaFoldDB" id="A0A1R4KC02"/>
<evidence type="ECO:0000256" key="3">
    <source>
        <dbReference type="ARBA" id="ARBA00022448"/>
    </source>
</evidence>
<protein>
    <submittedName>
        <fullName evidence="10">Permeases of the major facilitator superfamily</fullName>
    </submittedName>
</protein>
<dbReference type="GO" id="GO:0022857">
    <property type="term" value="F:transmembrane transporter activity"/>
    <property type="evidence" value="ECO:0007669"/>
    <property type="project" value="InterPro"/>
</dbReference>
<keyword evidence="5 8" id="KW-0812">Transmembrane</keyword>
<feature type="transmembrane region" description="Helical" evidence="8">
    <location>
        <begin position="224"/>
        <end position="243"/>
    </location>
</feature>
<keyword evidence="4" id="KW-1003">Cell membrane</keyword>
<dbReference type="InterPro" id="IPR011701">
    <property type="entry name" value="MFS"/>
</dbReference>
<dbReference type="GO" id="GO:0005886">
    <property type="term" value="C:plasma membrane"/>
    <property type="evidence" value="ECO:0007669"/>
    <property type="project" value="UniProtKB-SubCell"/>
</dbReference>
<dbReference type="PANTHER" id="PTHR43271:SF1">
    <property type="entry name" value="INNER MEMBRANE TRANSPORT PROTEIN YNFM"/>
    <property type="match status" value="1"/>
</dbReference>
<evidence type="ECO:0000313" key="10">
    <source>
        <dbReference type="EMBL" id="SJN41692.1"/>
    </source>
</evidence>
<evidence type="ECO:0000256" key="2">
    <source>
        <dbReference type="ARBA" id="ARBA00008335"/>
    </source>
</evidence>
<proteinExistence type="inferred from homology"/>
<dbReference type="SUPFAM" id="SSF103473">
    <property type="entry name" value="MFS general substrate transporter"/>
    <property type="match status" value="1"/>
</dbReference>
<feature type="domain" description="Major facilitator superfamily (MFS) profile" evidence="9">
    <location>
        <begin position="16"/>
        <end position="402"/>
    </location>
</feature>
<evidence type="ECO:0000256" key="7">
    <source>
        <dbReference type="ARBA" id="ARBA00023136"/>
    </source>
</evidence>
<evidence type="ECO:0000256" key="8">
    <source>
        <dbReference type="SAM" id="Phobius"/>
    </source>
</evidence>
<gene>
    <name evidence="10" type="ORF">FM114_12970</name>
</gene>
<dbReference type="PANTHER" id="PTHR43271">
    <property type="entry name" value="BLL2771 PROTEIN"/>
    <property type="match status" value="1"/>
</dbReference>
<evidence type="ECO:0000259" key="9">
    <source>
        <dbReference type="PROSITE" id="PS50850"/>
    </source>
</evidence>
<feature type="transmembrane region" description="Helical" evidence="8">
    <location>
        <begin position="111"/>
        <end position="132"/>
    </location>
</feature>
<organism evidence="10 11">
    <name type="scientific">Luteococcus japonicus LSP_Lj1</name>
    <dbReference type="NCBI Taxonomy" id="1255658"/>
    <lineage>
        <taxon>Bacteria</taxon>
        <taxon>Bacillati</taxon>
        <taxon>Actinomycetota</taxon>
        <taxon>Actinomycetes</taxon>
        <taxon>Propionibacteriales</taxon>
        <taxon>Propionibacteriaceae</taxon>
        <taxon>Luteococcus</taxon>
    </lineage>
</organism>
<comment type="subcellular location">
    <subcellularLocation>
        <location evidence="1">Cell membrane</location>
        <topology evidence="1">Multi-pass membrane protein</topology>
    </subcellularLocation>
</comment>
<dbReference type="InterPro" id="IPR036259">
    <property type="entry name" value="MFS_trans_sf"/>
</dbReference>
<evidence type="ECO:0000256" key="4">
    <source>
        <dbReference type="ARBA" id="ARBA00022475"/>
    </source>
</evidence>
<dbReference type="Gene3D" id="1.20.1250.20">
    <property type="entry name" value="MFS general substrate transporter like domains"/>
    <property type="match status" value="1"/>
</dbReference>
<feature type="transmembrane region" description="Helical" evidence="8">
    <location>
        <begin position="54"/>
        <end position="74"/>
    </location>
</feature>
<name>A0A1R4KC02_9ACTN</name>
<dbReference type="CDD" id="cd17324">
    <property type="entry name" value="MFS_NepI_like"/>
    <property type="match status" value="1"/>
</dbReference>
<keyword evidence="6 8" id="KW-1133">Transmembrane helix</keyword>
<dbReference type="EMBL" id="FUKQ01000047">
    <property type="protein sequence ID" value="SJN41692.1"/>
    <property type="molecule type" value="Genomic_DNA"/>
</dbReference>
<dbReference type="OrthoDB" id="63984at2"/>
<dbReference type="Proteomes" id="UP000188342">
    <property type="component" value="Unassembled WGS sequence"/>
</dbReference>
<feature type="transmembrane region" description="Helical" evidence="8">
    <location>
        <begin position="312"/>
        <end position="339"/>
    </location>
</feature>
<evidence type="ECO:0000313" key="11">
    <source>
        <dbReference type="Proteomes" id="UP000188342"/>
    </source>
</evidence>
<dbReference type="InterPro" id="IPR020846">
    <property type="entry name" value="MFS_dom"/>
</dbReference>
<comment type="similarity">
    <text evidence="2">Belongs to the major facilitator superfamily.</text>
</comment>
<feature type="transmembrane region" description="Helical" evidence="8">
    <location>
        <begin position="351"/>
        <end position="372"/>
    </location>
</feature>
<dbReference type="RefSeq" id="WP_094765554.1">
    <property type="nucleotide sequence ID" value="NZ_FUKQ01000047.1"/>
</dbReference>
<feature type="transmembrane region" description="Helical" evidence="8">
    <location>
        <begin position="86"/>
        <end position="105"/>
    </location>
</feature>
<evidence type="ECO:0000256" key="6">
    <source>
        <dbReference type="ARBA" id="ARBA00022989"/>
    </source>
</evidence>
<keyword evidence="7 8" id="KW-0472">Membrane</keyword>
<feature type="transmembrane region" description="Helical" evidence="8">
    <location>
        <begin position="255"/>
        <end position="275"/>
    </location>
</feature>
<evidence type="ECO:0000256" key="5">
    <source>
        <dbReference type="ARBA" id="ARBA00022692"/>
    </source>
</evidence>